<dbReference type="EMBL" id="KN846992">
    <property type="protein sequence ID" value="KIW90995.1"/>
    <property type="molecule type" value="Genomic_DNA"/>
</dbReference>
<gene>
    <name evidence="2" type="ORF">Z519_08778</name>
</gene>
<accession>A0A0D2HJT3</accession>
<dbReference type="PANTHER" id="PTHR36847:SF1">
    <property type="entry name" value="AMIDOLIGASE ENZYME"/>
    <property type="match status" value="1"/>
</dbReference>
<feature type="region of interest" description="Disordered" evidence="1">
    <location>
        <begin position="514"/>
        <end position="569"/>
    </location>
</feature>
<name>A0A0D2HJT3_CLAB1</name>
<dbReference type="VEuPathDB" id="FungiDB:Z519_08778"/>
<dbReference type="Proteomes" id="UP000053789">
    <property type="component" value="Unassembled WGS sequence"/>
</dbReference>
<dbReference type="GeneID" id="27701706"/>
<sequence length="569" mass="63789">MSDSDSSAGAFPLTFGIEIEHLFGINMNIISSDPAYEMLLPQDCMLEANRDNLIGYDPKHKSHTGLLQAVKILREYGARVKIQLSQEGDGSFDMFSKWNMSHDGSVKFPAHPIQLREWSDDKIRDMAGWQFAGLELISPALKVPDLDSFGFQPNGLVELAAYVALLTKNHPPDAPYFFLSGPEVAGIHVHIGLQPQPQGQVEIPVAFLQHLAFICLAFEDTITLLHHPHRHGYIASYARNHVGTNRFVGKWPPGDFPRHCCNQGPAFLCEDAFLRIFRASDRTELVELLTTRSGKPFMQTEFFVRECFVNFSNCVENLDRSYKRTIEFRQHHGTLAFEDLSQWVVFVTALARAAERKAKETPRDDGTQPQAVIRKIEAARARGRASMNVEESGVLGTAHNVPTLHVMDIPPEKLWEDTAFDIDATTTIVQEASKYPDLFQEGKKRSLKELFDLLELPLDVRQYWWQRAKTLQAEWATNWQGLSTCQPDDSCWSEPVRDCEGWADGELDIPPWNVDAAGAGGAPHDPLRPPQAGDSPIYPVDAEFDVDMTGTEPAPTGTRAGPLRRRSCP</sequence>
<dbReference type="PANTHER" id="PTHR36847">
    <property type="entry name" value="AMIDOLIGASE ENZYME"/>
    <property type="match status" value="1"/>
</dbReference>
<dbReference type="AlphaFoldDB" id="A0A0D2HJT3"/>
<evidence type="ECO:0000313" key="2">
    <source>
        <dbReference type="EMBL" id="KIW90995.1"/>
    </source>
</evidence>
<organism evidence="2 3">
    <name type="scientific">Cladophialophora bantiana (strain ATCC 10958 / CBS 173.52 / CDC B-1940 / NIH 8579)</name>
    <name type="common">Xylohypha bantiana</name>
    <dbReference type="NCBI Taxonomy" id="1442370"/>
    <lineage>
        <taxon>Eukaryota</taxon>
        <taxon>Fungi</taxon>
        <taxon>Dikarya</taxon>
        <taxon>Ascomycota</taxon>
        <taxon>Pezizomycotina</taxon>
        <taxon>Eurotiomycetes</taxon>
        <taxon>Chaetothyriomycetidae</taxon>
        <taxon>Chaetothyriales</taxon>
        <taxon>Herpotrichiellaceae</taxon>
        <taxon>Cladophialophora</taxon>
    </lineage>
</organism>
<evidence type="ECO:0000313" key="3">
    <source>
        <dbReference type="Proteomes" id="UP000053789"/>
    </source>
</evidence>
<evidence type="ECO:0000256" key="1">
    <source>
        <dbReference type="SAM" id="MobiDB-lite"/>
    </source>
</evidence>
<keyword evidence="3" id="KW-1185">Reference proteome</keyword>
<dbReference type="RefSeq" id="XP_016617664.1">
    <property type="nucleotide sequence ID" value="XM_016766506.1"/>
</dbReference>
<reference evidence="2" key="1">
    <citation type="submission" date="2015-01" db="EMBL/GenBank/DDBJ databases">
        <title>The Genome Sequence of Cladophialophora bantiana CBS 173.52.</title>
        <authorList>
            <consortium name="The Broad Institute Genomics Platform"/>
            <person name="Cuomo C."/>
            <person name="de Hoog S."/>
            <person name="Gorbushina A."/>
            <person name="Stielow B."/>
            <person name="Teixiera M."/>
            <person name="Abouelleil A."/>
            <person name="Chapman S.B."/>
            <person name="Priest M."/>
            <person name="Young S.K."/>
            <person name="Wortman J."/>
            <person name="Nusbaum C."/>
            <person name="Birren B."/>
        </authorList>
    </citation>
    <scope>NUCLEOTIDE SEQUENCE [LARGE SCALE GENOMIC DNA]</scope>
    <source>
        <strain evidence="2">CBS 173.52</strain>
    </source>
</reference>
<dbReference type="HOGENOM" id="CLU_026019_0_0_1"/>
<dbReference type="OrthoDB" id="412402at2759"/>
<proteinExistence type="predicted"/>
<protein>
    <submittedName>
        <fullName evidence="2">Uncharacterized protein</fullName>
    </submittedName>
</protein>